<evidence type="ECO:0000313" key="12">
    <source>
        <dbReference type="Proteomes" id="UP000463388"/>
    </source>
</evidence>
<dbReference type="OrthoDB" id="9806408at2"/>
<dbReference type="HAMAP" id="MF_00019">
    <property type="entry name" value="PlsX"/>
    <property type="match status" value="1"/>
</dbReference>
<comment type="catalytic activity">
    <reaction evidence="1 10">
        <text>a fatty acyl-[ACP] + phosphate = an acyl phosphate + holo-[ACP]</text>
        <dbReference type="Rhea" id="RHEA:42292"/>
        <dbReference type="Rhea" id="RHEA-COMP:9685"/>
        <dbReference type="Rhea" id="RHEA-COMP:14125"/>
        <dbReference type="ChEBI" id="CHEBI:43474"/>
        <dbReference type="ChEBI" id="CHEBI:59918"/>
        <dbReference type="ChEBI" id="CHEBI:64479"/>
        <dbReference type="ChEBI" id="CHEBI:138651"/>
        <dbReference type="EC" id="2.3.1.274"/>
    </reaction>
</comment>
<name>A0A6N8JSF4_9ACTN</name>
<accession>A0A6N8JSF4</accession>
<evidence type="ECO:0000256" key="2">
    <source>
        <dbReference type="ARBA" id="ARBA00022490"/>
    </source>
</evidence>
<dbReference type="Gene3D" id="3.40.718.10">
    <property type="entry name" value="Isopropylmalate Dehydrogenase"/>
    <property type="match status" value="1"/>
</dbReference>
<keyword evidence="6 10" id="KW-0594">Phospholipid biosynthesis</keyword>
<evidence type="ECO:0000313" key="11">
    <source>
        <dbReference type="EMBL" id="MVX61770.1"/>
    </source>
</evidence>
<keyword evidence="11" id="KW-0012">Acyltransferase</keyword>
<keyword evidence="3 10" id="KW-0444">Lipid biosynthesis</keyword>
<dbReference type="UniPathway" id="UPA00085"/>
<evidence type="ECO:0000256" key="4">
    <source>
        <dbReference type="ARBA" id="ARBA00022679"/>
    </source>
</evidence>
<evidence type="ECO:0000256" key="10">
    <source>
        <dbReference type="HAMAP-Rule" id="MF_00019"/>
    </source>
</evidence>
<dbReference type="EMBL" id="WSRR01000031">
    <property type="protein sequence ID" value="MVX61770.1"/>
    <property type="molecule type" value="Genomic_DNA"/>
</dbReference>
<keyword evidence="12" id="KW-1185">Reference proteome</keyword>
<gene>
    <name evidence="10 11" type="primary">plsX</name>
    <name evidence="11" type="ORF">GKZ27_09965</name>
</gene>
<dbReference type="GO" id="GO:0006633">
    <property type="term" value="P:fatty acid biosynthetic process"/>
    <property type="evidence" value="ECO:0007669"/>
    <property type="project" value="UniProtKB-UniRule"/>
</dbReference>
<dbReference type="GO" id="GO:0005737">
    <property type="term" value="C:cytoplasm"/>
    <property type="evidence" value="ECO:0007669"/>
    <property type="project" value="UniProtKB-SubCell"/>
</dbReference>
<dbReference type="NCBIfam" id="TIGR00182">
    <property type="entry name" value="plsX"/>
    <property type="match status" value="1"/>
</dbReference>
<evidence type="ECO:0000256" key="9">
    <source>
        <dbReference type="ARBA" id="ARBA00046608"/>
    </source>
</evidence>
<dbReference type="Pfam" id="PF02504">
    <property type="entry name" value="FA_synthesis"/>
    <property type="match status" value="1"/>
</dbReference>
<dbReference type="PANTHER" id="PTHR30100:SF1">
    <property type="entry name" value="PHOSPHATE ACYLTRANSFERASE"/>
    <property type="match status" value="1"/>
</dbReference>
<protein>
    <recommendedName>
        <fullName evidence="8 10">Phosphate acyltransferase</fullName>
        <ecNumber evidence="8 10">2.3.1.274</ecNumber>
    </recommendedName>
    <alternativeName>
        <fullName evidence="10">Acyl-ACP phosphotransacylase</fullName>
    </alternativeName>
    <alternativeName>
        <fullName evidence="10">Acyl-[acyl-carrier-protein]--phosphate acyltransferase</fullName>
    </alternativeName>
    <alternativeName>
        <fullName evidence="10">Phosphate-acyl-ACP acyltransferase</fullName>
    </alternativeName>
</protein>
<comment type="subunit">
    <text evidence="9 10">Homodimer. Probably interacts with PlsY.</text>
</comment>
<sequence>MFVAESVTIAVDVMGGDLGPAVVLGGVSQALQADPDLHVVLVGAAEAVEPFAASHDRARAQATTEVIEMAEHPANAVRTKKDSSIVVGCRLVKEGAAQGFFSAGSTGACLAAATLVVGRVKGVKRPALGQVLPAYARPCLLIDVGANADCKPEYLVQFAQMGAVYMESIMGVENPRVGLLNIGAEDTKGDEFAQRAHGLLADSVPQFAGNCEGGNLMAGDFDVVVCDGFTGNVCLKTIEGTAKTLFKYVKDALMGSLASKLGALLVKGDLSALKAKLSPETYGGTPLLGVKGAVIVGHGSSNEVAIANGIAVAATTVRANVAGVIAETVARTAAAKAASGEGEAAASDAR</sequence>
<dbReference type="SUPFAM" id="SSF53659">
    <property type="entry name" value="Isocitrate/Isopropylmalate dehydrogenase-like"/>
    <property type="match status" value="1"/>
</dbReference>
<comment type="caution">
    <text evidence="11">The sequence shown here is derived from an EMBL/GenBank/DDBJ whole genome shotgun (WGS) entry which is preliminary data.</text>
</comment>
<reference evidence="11 12" key="1">
    <citation type="submission" date="2019-12" db="EMBL/GenBank/DDBJ databases">
        <title>Microbes associate with the intestines of laboratory mice.</title>
        <authorList>
            <person name="Navarre W."/>
            <person name="Wong E."/>
        </authorList>
    </citation>
    <scope>NUCLEOTIDE SEQUENCE [LARGE SCALE GENOMIC DNA]</scope>
    <source>
        <strain evidence="11 12">NM66_B29</strain>
    </source>
</reference>
<proteinExistence type="inferred from homology"/>
<dbReference type="GO" id="GO:0043811">
    <property type="term" value="F:phosphate:acyl-[acyl carrier protein] acyltransferase activity"/>
    <property type="evidence" value="ECO:0007669"/>
    <property type="project" value="UniProtKB-UniRule"/>
</dbReference>
<evidence type="ECO:0000256" key="1">
    <source>
        <dbReference type="ARBA" id="ARBA00001232"/>
    </source>
</evidence>
<keyword evidence="2 10" id="KW-0963">Cytoplasm</keyword>
<dbReference type="GO" id="GO:0008654">
    <property type="term" value="P:phospholipid biosynthetic process"/>
    <property type="evidence" value="ECO:0007669"/>
    <property type="project" value="UniProtKB-KW"/>
</dbReference>
<evidence type="ECO:0000256" key="8">
    <source>
        <dbReference type="ARBA" id="ARBA00024069"/>
    </source>
</evidence>
<dbReference type="PIRSF" id="PIRSF002465">
    <property type="entry name" value="Phsphlp_syn_PlsX"/>
    <property type="match status" value="1"/>
</dbReference>
<keyword evidence="4 10" id="KW-0808">Transferase</keyword>
<comment type="subcellular location">
    <subcellularLocation>
        <location evidence="10">Cytoplasm</location>
    </subcellularLocation>
    <text evidence="10">Associated with the membrane possibly through PlsY.</text>
</comment>
<evidence type="ECO:0000256" key="7">
    <source>
        <dbReference type="ARBA" id="ARBA00023264"/>
    </source>
</evidence>
<dbReference type="PANTHER" id="PTHR30100">
    <property type="entry name" value="FATTY ACID/PHOSPHOLIPID SYNTHESIS PROTEIN PLSX"/>
    <property type="match status" value="1"/>
</dbReference>
<evidence type="ECO:0000256" key="6">
    <source>
        <dbReference type="ARBA" id="ARBA00023209"/>
    </source>
</evidence>
<evidence type="ECO:0000256" key="5">
    <source>
        <dbReference type="ARBA" id="ARBA00023098"/>
    </source>
</evidence>
<keyword evidence="7 10" id="KW-1208">Phospholipid metabolism</keyword>
<evidence type="ECO:0000256" key="3">
    <source>
        <dbReference type="ARBA" id="ARBA00022516"/>
    </source>
</evidence>
<organism evidence="11 12">
    <name type="scientific">Adlercreutzia mucosicola</name>
    <dbReference type="NCBI Taxonomy" id="580026"/>
    <lineage>
        <taxon>Bacteria</taxon>
        <taxon>Bacillati</taxon>
        <taxon>Actinomycetota</taxon>
        <taxon>Coriobacteriia</taxon>
        <taxon>Eggerthellales</taxon>
        <taxon>Eggerthellaceae</taxon>
        <taxon>Adlercreutzia</taxon>
    </lineage>
</organism>
<dbReference type="AlphaFoldDB" id="A0A6N8JSF4"/>
<comment type="function">
    <text evidence="10">Catalyzes the reversible formation of acyl-phosphate (acyl-PO(4)) from acyl-[acyl-carrier-protein] (acyl-ACP). This enzyme utilizes acyl-ACP as fatty acyl donor, but not acyl-CoA.</text>
</comment>
<dbReference type="InterPro" id="IPR003664">
    <property type="entry name" value="FA_synthesis"/>
</dbReference>
<comment type="pathway">
    <text evidence="10">Lipid metabolism; phospholipid metabolism.</text>
</comment>
<dbReference type="EC" id="2.3.1.274" evidence="8 10"/>
<dbReference type="InterPro" id="IPR012281">
    <property type="entry name" value="Phospholipid_synth_PlsX-like"/>
</dbReference>
<dbReference type="Proteomes" id="UP000463388">
    <property type="component" value="Unassembled WGS sequence"/>
</dbReference>
<comment type="similarity">
    <text evidence="10">Belongs to the PlsX family.</text>
</comment>
<keyword evidence="5 10" id="KW-0443">Lipid metabolism</keyword>